<dbReference type="AlphaFoldDB" id="A0A4Y7KQL2"/>
<protein>
    <submittedName>
        <fullName evidence="1">Uncharacterized protein</fullName>
    </submittedName>
</protein>
<organism evidence="1 2">
    <name type="scientific">Papaver somniferum</name>
    <name type="common">Opium poppy</name>
    <dbReference type="NCBI Taxonomy" id="3469"/>
    <lineage>
        <taxon>Eukaryota</taxon>
        <taxon>Viridiplantae</taxon>
        <taxon>Streptophyta</taxon>
        <taxon>Embryophyta</taxon>
        <taxon>Tracheophyta</taxon>
        <taxon>Spermatophyta</taxon>
        <taxon>Magnoliopsida</taxon>
        <taxon>Ranunculales</taxon>
        <taxon>Papaveraceae</taxon>
        <taxon>Papaveroideae</taxon>
        <taxon>Papaver</taxon>
    </lineage>
</organism>
<sequence>MLEDAVDEIVAFGKVTGLVIIEDWYGFVGRFEGGSSEPENACRGCF</sequence>
<evidence type="ECO:0000313" key="2">
    <source>
        <dbReference type="Proteomes" id="UP000316621"/>
    </source>
</evidence>
<dbReference type="EMBL" id="CM010722">
    <property type="protein sequence ID" value="RZC75117.1"/>
    <property type="molecule type" value="Genomic_DNA"/>
</dbReference>
<name>A0A4Y7KQL2_PAPSO</name>
<dbReference type="Gramene" id="RZC75117">
    <property type="protein sequence ID" value="RZC75117"/>
    <property type="gene ID" value="C5167_050602"/>
</dbReference>
<evidence type="ECO:0000313" key="1">
    <source>
        <dbReference type="EMBL" id="RZC75117.1"/>
    </source>
</evidence>
<dbReference type="Proteomes" id="UP000316621">
    <property type="component" value="Chromosome 8"/>
</dbReference>
<gene>
    <name evidence="1" type="ORF">C5167_050602</name>
</gene>
<keyword evidence="2" id="KW-1185">Reference proteome</keyword>
<reference evidence="1 2" key="1">
    <citation type="journal article" date="2018" name="Science">
        <title>The opium poppy genome and morphinan production.</title>
        <authorList>
            <person name="Guo L."/>
            <person name="Winzer T."/>
            <person name="Yang X."/>
            <person name="Li Y."/>
            <person name="Ning Z."/>
            <person name="He Z."/>
            <person name="Teodor R."/>
            <person name="Lu Y."/>
            <person name="Bowser T.A."/>
            <person name="Graham I.A."/>
            <person name="Ye K."/>
        </authorList>
    </citation>
    <scope>NUCLEOTIDE SEQUENCE [LARGE SCALE GENOMIC DNA]</scope>
    <source>
        <strain evidence="2">cv. HN1</strain>
        <tissue evidence="1">Leaves</tissue>
    </source>
</reference>
<accession>A0A4Y7KQL2</accession>
<proteinExistence type="predicted"/>